<dbReference type="EMBL" id="ADLK01000061">
    <property type="protein sequence ID" value="KMW10071.1"/>
    <property type="molecule type" value="Genomic_DNA"/>
</dbReference>
<sequence>MIIMKKNNSYLRQRNVLEFQGVLYYDGDLSATTYIIIDGCGNWSYYQRAPGDAEGTEMDHGAFSCSIDEDSTYYADSAVYPGLSIRVFEFDEGVLLWNEDVYYRKKR</sequence>
<comment type="caution">
    <text evidence="1">The sequence shown here is derived from an EMBL/GenBank/DDBJ whole genome shotgun (WGS) entry which is preliminary data.</text>
</comment>
<evidence type="ECO:0000313" key="1">
    <source>
        <dbReference type="EMBL" id="KMW10071.1"/>
    </source>
</evidence>
<gene>
    <name evidence="1" type="ORF">HMPREF9470_05584</name>
</gene>
<reference evidence="1 2" key="1">
    <citation type="submission" date="2011-04" db="EMBL/GenBank/DDBJ databases">
        <title>The Genome Sequence of Clostridium citroniae WAL-19142.</title>
        <authorList>
            <consortium name="The Broad Institute Genome Sequencing Platform"/>
            <person name="Earl A."/>
            <person name="Ward D."/>
            <person name="Feldgarden M."/>
            <person name="Gevers D."/>
            <person name="Warren Y.A."/>
            <person name="Tyrrell K.L."/>
            <person name="Citron D.M."/>
            <person name="Goldstein E.J."/>
            <person name="Daigneault M."/>
            <person name="Allen-Vercoe E."/>
            <person name="Young S.K."/>
            <person name="Zeng Q."/>
            <person name="Gargeya S."/>
            <person name="Fitzgerald M."/>
            <person name="Haas B."/>
            <person name="Abouelleil A."/>
            <person name="Alvarado L."/>
            <person name="Arachchi H.M."/>
            <person name="Berlin A."/>
            <person name="Brown A."/>
            <person name="Chapman S.B."/>
            <person name="Chen Z."/>
            <person name="Dunbar C."/>
            <person name="Freedman E."/>
            <person name="Gearin G."/>
            <person name="Gellesch M."/>
            <person name="Goldberg J."/>
            <person name="Griggs A."/>
            <person name="Gujja S."/>
            <person name="Heilman E.R."/>
            <person name="Heiman D."/>
            <person name="Howarth C."/>
            <person name="Larson L."/>
            <person name="Lui A."/>
            <person name="MacDonald P.J."/>
            <person name="Mehta T."/>
            <person name="Montmayeur A."/>
            <person name="Murphy C."/>
            <person name="Neiman D."/>
            <person name="Pearson M."/>
            <person name="Priest M."/>
            <person name="Roberts A."/>
            <person name="Saif S."/>
            <person name="Shea T."/>
            <person name="Shenoy N."/>
            <person name="Sisk P."/>
            <person name="Stolte C."/>
            <person name="Sykes S."/>
            <person name="White J."/>
            <person name="Yandava C."/>
            <person name="Wortman J."/>
            <person name="Nusbaum C."/>
            <person name="Birren B."/>
        </authorList>
    </citation>
    <scope>NUCLEOTIDE SEQUENCE [LARGE SCALE GENOMIC DNA]</scope>
    <source>
        <strain evidence="1 2">WAL-19142</strain>
    </source>
</reference>
<protein>
    <submittedName>
        <fullName evidence="1">Uncharacterized protein</fullName>
    </submittedName>
</protein>
<dbReference type="AlphaFoldDB" id="A0A0J9BCQ3"/>
<dbReference type="PATRIC" id="fig|742734.4.peg.5982"/>
<name>A0A0J9BCQ3_9FIRM</name>
<dbReference type="Proteomes" id="UP000037392">
    <property type="component" value="Unassembled WGS sequence"/>
</dbReference>
<evidence type="ECO:0000313" key="2">
    <source>
        <dbReference type="Proteomes" id="UP000037392"/>
    </source>
</evidence>
<organism evidence="1 2">
    <name type="scientific">[Clostridium] citroniae WAL-19142</name>
    <dbReference type="NCBI Taxonomy" id="742734"/>
    <lineage>
        <taxon>Bacteria</taxon>
        <taxon>Bacillati</taxon>
        <taxon>Bacillota</taxon>
        <taxon>Clostridia</taxon>
        <taxon>Lachnospirales</taxon>
        <taxon>Lachnospiraceae</taxon>
        <taxon>Enterocloster</taxon>
    </lineage>
</organism>
<accession>A0A0J9BCQ3</accession>
<proteinExistence type="predicted"/>